<dbReference type="InterPro" id="IPR025997">
    <property type="entry name" value="SBP_2_dom"/>
</dbReference>
<dbReference type="Pfam" id="PF13407">
    <property type="entry name" value="Peripla_BP_4"/>
    <property type="match status" value="1"/>
</dbReference>
<feature type="domain" description="Periplasmic binding protein" evidence="5">
    <location>
        <begin position="33"/>
        <end position="293"/>
    </location>
</feature>
<dbReference type="RefSeq" id="WP_144562713.1">
    <property type="nucleotide sequence ID" value="NZ_VIVN01000001.1"/>
</dbReference>
<organism evidence="6 7">
    <name type="scientific">Neobacillus bataviensis</name>
    <dbReference type="NCBI Taxonomy" id="220685"/>
    <lineage>
        <taxon>Bacteria</taxon>
        <taxon>Bacillati</taxon>
        <taxon>Bacillota</taxon>
        <taxon>Bacilli</taxon>
        <taxon>Bacillales</taxon>
        <taxon>Bacillaceae</taxon>
        <taxon>Neobacillus</taxon>
    </lineage>
</organism>
<dbReference type="EMBL" id="VIVN01000001">
    <property type="protein sequence ID" value="TWE09112.1"/>
    <property type="molecule type" value="Genomic_DNA"/>
</dbReference>
<comment type="subcellular location">
    <subcellularLocation>
        <location evidence="1">Cell envelope</location>
    </subcellularLocation>
</comment>
<keyword evidence="7" id="KW-1185">Reference proteome</keyword>
<sequence>MKKILLVLLSATLIVLAACSNQTIGGKEEKKKIALLMADLGNPFFHVLRDAVVDQGEKLGYEMLVYDGQNDASKQPSQIEDALQKGVSAIIINPADESSTANALKDAIAQDIPVVTVDRSVKVDGVLSYLVTDNLKGGKLVGEWLQKKMPEGGKVIHMQGVIGTAPQRERGGGFLSVIDPKKNPNSKFKVIDTAVGNFSMAPAEAAMSDLLSKHDDIDVVFAQNDTMAAGIVRAIETAGRQNDGIVVIGFDGAQEAFDLIKEGKMSVTAVQDFKFIGSEAVNYVNDYLKDGKKPKKKVLVDVYMSDEKK</sequence>
<dbReference type="PANTHER" id="PTHR46847:SF1">
    <property type="entry name" value="D-ALLOSE-BINDING PERIPLASMIC PROTEIN-RELATED"/>
    <property type="match status" value="1"/>
</dbReference>
<evidence type="ECO:0000256" key="3">
    <source>
        <dbReference type="ARBA" id="ARBA00022729"/>
    </source>
</evidence>
<evidence type="ECO:0000313" key="6">
    <source>
        <dbReference type="EMBL" id="TWE09112.1"/>
    </source>
</evidence>
<evidence type="ECO:0000256" key="1">
    <source>
        <dbReference type="ARBA" id="ARBA00004196"/>
    </source>
</evidence>
<dbReference type="Proteomes" id="UP000319671">
    <property type="component" value="Unassembled WGS sequence"/>
</dbReference>
<comment type="similarity">
    <text evidence="2">Belongs to the bacterial solute-binding protein 2 family.</text>
</comment>
<dbReference type="AlphaFoldDB" id="A0A561E0J6"/>
<name>A0A561E0J6_9BACI</name>
<dbReference type="GO" id="GO:0030246">
    <property type="term" value="F:carbohydrate binding"/>
    <property type="evidence" value="ECO:0007669"/>
    <property type="project" value="UniProtKB-ARBA"/>
</dbReference>
<dbReference type="GO" id="GO:0030313">
    <property type="term" value="C:cell envelope"/>
    <property type="evidence" value="ECO:0007669"/>
    <property type="project" value="UniProtKB-SubCell"/>
</dbReference>
<dbReference type="SUPFAM" id="SSF53822">
    <property type="entry name" value="Periplasmic binding protein-like I"/>
    <property type="match status" value="1"/>
</dbReference>
<dbReference type="PANTHER" id="PTHR46847">
    <property type="entry name" value="D-ALLOSE-BINDING PERIPLASMIC PROTEIN-RELATED"/>
    <property type="match status" value="1"/>
</dbReference>
<feature type="signal peptide" evidence="4">
    <location>
        <begin position="1"/>
        <end position="17"/>
    </location>
</feature>
<evidence type="ECO:0000256" key="2">
    <source>
        <dbReference type="ARBA" id="ARBA00007639"/>
    </source>
</evidence>
<feature type="chain" id="PRO_5021751774" evidence="4">
    <location>
        <begin position="18"/>
        <end position="309"/>
    </location>
</feature>
<dbReference type="Gene3D" id="3.40.50.2300">
    <property type="match status" value="2"/>
</dbReference>
<accession>A0A561E0J6</accession>
<evidence type="ECO:0000256" key="4">
    <source>
        <dbReference type="SAM" id="SignalP"/>
    </source>
</evidence>
<evidence type="ECO:0000313" key="7">
    <source>
        <dbReference type="Proteomes" id="UP000319671"/>
    </source>
</evidence>
<gene>
    <name evidence="6" type="ORF">FB550_1011144</name>
</gene>
<evidence type="ECO:0000259" key="5">
    <source>
        <dbReference type="Pfam" id="PF13407"/>
    </source>
</evidence>
<dbReference type="InterPro" id="IPR028082">
    <property type="entry name" value="Peripla_BP_I"/>
</dbReference>
<dbReference type="CDD" id="cd01536">
    <property type="entry name" value="PBP1_ABC_sugar_binding-like"/>
    <property type="match status" value="1"/>
</dbReference>
<protein>
    <submittedName>
        <fullName evidence="6">Ribose-binding protein</fullName>
    </submittedName>
</protein>
<keyword evidence="3 4" id="KW-0732">Signal</keyword>
<dbReference type="PROSITE" id="PS51257">
    <property type="entry name" value="PROKAR_LIPOPROTEIN"/>
    <property type="match status" value="1"/>
</dbReference>
<comment type="caution">
    <text evidence="6">The sequence shown here is derived from an EMBL/GenBank/DDBJ whole genome shotgun (WGS) entry which is preliminary data.</text>
</comment>
<proteinExistence type="inferred from homology"/>
<reference evidence="6 7" key="1">
    <citation type="submission" date="2019-06" db="EMBL/GenBank/DDBJ databases">
        <title>Sorghum-associated microbial communities from plants grown in Nebraska, USA.</title>
        <authorList>
            <person name="Schachtman D."/>
        </authorList>
    </citation>
    <scope>NUCLEOTIDE SEQUENCE [LARGE SCALE GENOMIC DNA]</scope>
    <source>
        <strain evidence="6 7">2482</strain>
    </source>
</reference>